<protein>
    <recommendedName>
        <fullName evidence="9">Holliday junction branch migration complex subunit RuvB</fullName>
        <ecNumber evidence="9">3.6.4.-</ecNumber>
    </recommendedName>
</protein>
<keyword evidence="3 9" id="KW-0227">DNA damage</keyword>
<feature type="binding site" evidence="9">
    <location>
        <position position="68"/>
    </location>
    <ligand>
        <name>ATP</name>
        <dbReference type="ChEBI" id="CHEBI:30616"/>
    </ligand>
</feature>
<feature type="binding site" evidence="9">
    <location>
        <position position="69"/>
    </location>
    <ligand>
        <name>ATP</name>
        <dbReference type="ChEBI" id="CHEBI:30616"/>
    </ligand>
</feature>
<keyword evidence="5 9" id="KW-0067">ATP-binding</keyword>
<comment type="similarity">
    <text evidence="9">Belongs to the RuvB family.</text>
</comment>
<dbReference type="AlphaFoldDB" id="A0A1F7ULD9"/>
<evidence type="ECO:0000256" key="8">
    <source>
        <dbReference type="ARBA" id="ARBA00023204"/>
    </source>
</evidence>
<dbReference type="GO" id="GO:0006281">
    <property type="term" value="P:DNA repair"/>
    <property type="evidence" value="ECO:0007669"/>
    <property type="project" value="UniProtKB-UniRule"/>
</dbReference>
<dbReference type="Gene3D" id="3.40.50.300">
    <property type="entry name" value="P-loop containing nucleotide triphosphate hydrolases"/>
    <property type="match status" value="1"/>
</dbReference>
<evidence type="ECO:0000256" key="5">
    <source>
        <dbReference type="ARBA" id="ARBA00022840"/>
    </source>
</evidence>
<keyword evidence="11" id="KW-0347">Helicase</keyword>
<dbReference type="Pfam" id="PF17864">
    <property type="entry name" value="AAA_lid_4"/>
    <property type="match status" value="1"/>
</dbReference>
<keyword evidence="7 9" id="KW-0233">DNA recombination</keyword>
<dbReference type="Gene3D" id="1.10.8.60">
    <property type="match status" value="1"/>
</dbReference>
<dbReference type="EC" id="3.6.4.-" evidence="9"/>
<dbReference type="PANTHER" id="PTHR42848">
    <property type="match status" value="1"/>
</dbReference>
<evidence type="ECO:0000313" key="11">
    <source>
        <dbReference type="EMBL" id="OGL78528.1"/>
    </source>
</evidence>
<feature type="binding site" evidence="9">
    <location>
        <position position="64"/>
    </location>
    <ligand>
        <name>ATP</name>
        <dbReference type="ChEBI" id="CHEBI:30616"/>
    </ligand>
</feature>
<dbReference type="Gene3D" id="1.10.10.10">
    <property type="entry name" value="Winged helix-like DNA-binding domain superfamily/Winged helix DNA-binding domain"/>
    <property type="match status" value="1"/>
</dbReference>
<dbReference type="PANTHER" id="PTHR42848:SF1">
    <property type="entry name" value="HOLLIDAY JUNCTION BRANCH MIGRATION COMPLEX SUBUNIT RUVB"/>
    <property type="match status" value="1"/>
</dbReference>
<organism evidence="11 12">
    <name type="scientific">Candidatus Uhrbacteria bacterium RIFCSPHIGHO2_12_FULL_60_25</name>
    <dbReference type="NCBI Taxonomy" id="1802399"/>
    <lineage>
        <taxon>Bacteria</taxon>
        <taxon>Candidatus Uhriibacteriota</taxon>
    </lineage>
</organism>
<reference evidence="11 12" key="1">
    <citation type="journal article" date="2016" name="Nat. Commun.">
        <title>Thousands of microbial genomes shed light on interconnected biogeochemical processes in an aquifer system.</title>
        <authorList>
            <person name="Anantharaman K."/>
            <person name="Brown C.T."/>
            <person name="Hug L.A."/>
            <person name="Sharon I."/>
            <person name="Castelle C.J."/>
            <person name="Probst A.J."/>
            <person name="Thomas B.C."/>
            <person name="Singh A."/>
            <person name="Wilkins M.J."/>
            <person name="Karaoz U."/>
            <person name="Brodie E.L."/>
            <person name="Williams K.H."/>
            <person name="Hubbard S.S."/>
            <person name="Banfield J.F."/>
        </authorList>
    </citation>
    <scope>NUCLEOTIDE SEQUENCE [LARGE SCALE GENOMIC DNA]</scope>
</reference>
<dbReference type="NCBIfam" id="TIGR00635">
    <property type="entry name" value="ruvB"/>
    <property type="match status" value="1"/>
</dbReference>
<evidence type="ECO:0000259" key="10">
    <source>
        <dbReference type="SMART" id="SM00382"/>
    </source>
</evidence>
<dbReference type="SUPFAM" id="SSF46785">
    <property type="entry name" value="Winged helix' DNA-binding domain"/>
    <property type="match status" value="1"/>
</dbReference>
<dbReference type="GO" id="GO:0048476">
    <property type="term" value="C:Holliday junction resolvase complex"/>
    <property type="evidence" value="ECO:0007669"/>
    <property type="project" value="UniProtKB-UniRule"/>
</dbReference>
<keyword evidence="4 9" id="KW-0378">Hydrolase</keyword>
<dbReference type="InterPro" id="IPR008824">
    <property type="entry name" value="RuvB-like_N"/>
</dbReference>
<dbReference type="GO" id="GO:0005524">
    <property type="term" value="F:ATP binding"/>
    <property type="evidence" value="ECO:0007669"/>
    <property type="project" value="UniProtKB-UniRule"/>
</dbReference>
<dbReference type="CDD" id="cd00009">
    <property type="entry name" value="AAA"/>
    <property type="match status" value="1"/>
</dbReference>
<dbReference type="GO" id="GO:0016887">
    <property type="term" value="F:ATP hydrolysis activity"/>
    <property type="evidence" value="ECO:0007669"/>
    <property type="project" value="RHEA"/>
</dbReference>
<name>A0A1F7ULD9_9BACT</name>
<feature type="binding site" evidence="9">
    <location>
        <position position="312"/>
    </location>
    <ligand>
        <name>DNA</name>
        <dbReference type="ChEBI" id="CHEBI:16991"/>
    </ligand>
</feature>
<keyword evidence="6 9" id="KW-0238">DNA-binding</keyword>
<evidence type="ECO:0000256" key="1">
    <source>
        <dbReference type="ARBA" id="ARBA00022490"/>
    </source>
</evidence>
<dbReference type="HAMAP" id="MF_00016">
    <property type="entry name" value="DNA_HJ_migration_RuvB"/>
    <property type="match status" value="1"/>
</dbReference>
<dbReference type="GO" id="GO:0000400">
    <property type="term" value="F:four-way junction DNA binding"/>
    <property type="evidence" value="ECO:0007669"/>
    <property type="project" value="UniProtKB-UniRule"/>
</dbReference>
<keyword evidence="8 9" id="KW-0234">DNA repair</keyword>
<comment type="subcellular location">
    <subcellularLocation>
        <location evidence="9">Cytoplasm</location>
    </subcellularLocation>
</comment>
<dbReference type="Pfam" id="PF05496">
    <property type="entry name" value="RuvB_N"/>
    <property type="match status" value="1"/>
</dbReference>
<dbReference type="InterPro" id="IPR041445">
    <property type="entry name" value="AAA_lid_4"/>
</dbReference>
<dbReference type="InterPro" id="IPR036390">
    <property type="entry name" value="WH_DNA-bd_sf"/>
</dbReference>
<dbReference type="InterPro" id="IPR008823">
    <property type="entry name" value="RuvB_wg_C"/>
</dbReference>
<evidence type="ECO:0000313" key="12">
    <source>
        <dbReference type="Proteomes" id="UP000176603"/>
    </source>
</evidence>
<feature type="binding site" evidence="9">
    <location>
        <begin position="130"/>
        <end position="132"/>
    </location>
    <ligand>
        <name>ATP</name>
        <dbReference type="ChEBI" id="CHEBI:30616"/>
    </ligand>
</feature>
<feature type="region of interest" description="Large ATPase domain (RuvB-L)" evidence="9">
    <location>
        <begin position="3"/>
        <end position="183"/>
    </location>
</feature>
<sequence>MNVARPVAPGALPEDAGLDVSLRPKSLAEFIGQPKVKENLSIFLEAAKKRGEPCEHVLLYGPPGLGKTTLAHVVGHEMNAKVSVTSGPALERVGDLAAILTNLEEGDILFVDEIHRMNRTIEEVLYPAMEDYALDIVIGKGPTARTLRLDLKRFTLVGATTKLSLLSAPLRDRFGSVYHLDFYGEDEMTAIVRRSAGLLDVPIDETSARLIASRARRTPRVANRLLKRVRDYAQVRGDGTLGPVTVDAALTGLEIDPRGLDDADRRFLRALILKFQGGPVGLTTLAAATSEEVETLEEVIEPFLLQEGFLSRTPRGRVATEAAYTHLGLVPPDRQGELLS</sequence>
<dbReference type="STRING" id="1802399.A3E39_01490"/>
<comment type="function">
    <text evidence="9">The RuvA-RuvB-RuvC complex processes Holliday junction (HJ) DNA during genetic recombination and DNA repair, while the RuvA-RuvB complex plays an important role in the rescue of blocked DNA replication forks via replication fork reversal (RFR). RuvA specifically binds to HJ cruciform DNA, conferring on it an open structure. The RuvB hexamer acts as an ATP-dependent pump, pulling dsDNA into and through the RuvAB complex. RuvB forms 2 homohexamers on either side of HJ DNA bound by 1 or 2 RuvA tetramers; 4 subunits per hexamer contact DNA at a time. Coordinated motions by a converter formed by DNA-disengaged RuvB subunits stimulates ATP hydrolysis and nucleotide exchange. Immobilization of the converter enables RuvB to convert the ATP-contained energy into a lever motion, pulling 2 nucleotides of DNA out of the RuvA tetramer per ATP hydrolyzed, thus driving DNA branch migration. The RuvB motors rotate together with the DNA substrate, which together with the progressing nucleotide cycle form the mechanistic basis for DNA recombination by continuous HJ branch migration. Branch migration allows RuvC to scan DNA until it finds its consensus sequence, where it cleaves and resolves cruciform DNA.</text>
</comment>
<evidence type="ECO:0000256" key="9">
    <source>
        <dbReference type="HAMAP-Rule" id="MF_00016"/>
    </source>
</evidence>
<comment type="caution">
    <text evidence="9">Lacks conserved residue(s) required for the propagation of feature annotation.</text>
</comment>
<comment type="caution">
    <text evidence="11">The sequence shown here is derived from an EMBL/GenBank/DDBJ whole genome shotgun (WGS) entry which is preliminary data.</text>
</comment>
<evidence type="ECO:0000256" key="3">
    <source>
        <dbReference type="ARBA" id="ARBA00022763"/>
    </source>
</evidence>
<dbReference type="InterPro" id="IPR036388">
    <property type="entry name" value="WH-like_DNA-bd_sf"/>
</dbReference>
<feature type="domain" description="AAA+ ATPase" evidence="10">
    <location>
        <begin position="53"/>
        <end position="184"/>
    </location>
</feature>
<keyword evidence="1 9" id="KW-0963">Cytoplasm</keyword>
<evidence type="ECO:0000256" key="7">
    <source>
        <dbReference type="ARBA" id="ARBA00023172"/>
    </source>
</evidence>
<evidence type="ECO:0000256" key="2">
    <source>
        <dbReference type="ARBA" id="ARBA00022741"/>
    </source>
</evidence>
<feature type="binding site" evidence="9">
    <location>
        <position position="67"/>
    </location>
    <ligand>
        <name>ATP</name>
        <dbReference type="ChEBI" id="CHEBI:30616"/>
    </ligand>
</feature>
<feature type="binding site" evidence="9">
    <location>
        <position position="173"/>
    </location>
    <ligand>
        <name>ATP</name>
        <dbReference type="ChEBI" id="CHEBI:30616"/>
    </ligand>
</feature>
<evidence type="ECO:0000256" key="4">
    <source>
        <dbReference type="ARBA" id="ARBA00022801"/>
    </source>
</evidence>
<feature type="binding site" evidence="9">
    <location>
        <position position="68"/>
    </location>
    <ligand>
        <name>Mg(2+)</name>
        <dbReference type="ChEBI" id="CHEBI:18420"/>
    </ligand>
</feature>
<evidence type="ECO:0000256" key="6">
    <source>
        <dbReference type="ARBA" id="ARBA00023125"/>
    </source>
</evidence>
<dbReference type="InterPro" id="IPR027417">
    <property type="entry name" value="P-loop_NTPase"/>
</dbReference>
<dbReference type="SMART" id="SM00382">
    <property type="entry name" value="AAA"/>
    <property type="match status" value="1"/>
</dbReference>
<dbReference type="GO" id="GO:0005737">
    <property type="term" value="C:cytoplasm"/>
    <property type="evidence" value="ECO:0007669"/>
    <property type="project" value="UniProtKB-SubCell"/>
</dbReference>
<gene>
    <name evidence="9" type="primary">ruvB</name>
    <name evidence="11" type="ORF">A3E39_01490</name>
</gene>
<dbReference type="EMBL" id="MGEH01000029">
    <property type="protein sequence ID" value="OGL78528.1"/>
    <property type="molecule type" value="Genomic_DNA"/>
</dbReference>
<feature type="binding site" evidence="9">
    <location>
        <position position="183"/>
    </location>
    <ligand>
        <name>ATP</name>
        <dbReference type="ChEBI" id="CHEBI:30616"/>
    </ligand>
</feature>
<comment type="domain">
    <text evidence="9">Has 3 domains, the large (RuvB-L) and small ATPase (RuvB-S) domains and the C-terminal head (RuvB-H) domain. The head domain binds DNA, while the ATPase domains jointly bind ATP, ADP or are empty depending on the state of the subunit in the translocation cycle. During a single DNA translocation step the structure of each domain remains the same, but their relative positions change.</text>
</comment>
<dbReference type="InterPro" id="IPR004605">
    <property type="entry name" value="DNA_helicase_Holl-junc_RuvB"/>
</dbReference>
<proteinExistence type="inferred from homology"/>
<feature type="binding site" evidence="9">
    <location>
        <position position="23"/>
    </location>
    <ligand>
        <name>ATP</name>
        <dbReference type="ChEBI" id="CHEBI:30616"/>
    </ligand>
</feature>
<dbReference type="GO" id="GO:0006310">
    <property type="term" value="P:DNA recombination"/>
    <property type="evidence" value="ECO:0007669"/>
    <property type="project" value="UniProtKB-UniRule"/>
</dbReference>
<feature type="binding site" evidence="9">
    <location>
        <position position="22"/>
    </location>
    <ligand>
        <name>ATP</name>
        <dbReference type="ChEBI" id="CHEBI:30616"/>
    </ligand>
</feature>
<dbReference type="InterPro" id="IPR003593">
    <property type="entry name" value="AAA+_ATPase"/>
</dbReference>
<keyword evidence="2 9" id="KW-0547">Nucleotide-binding</keyword>
<dbReference type="SUPFAM" id="SSF52540">
    <property type="entry name" value="P-loop containing nucleoside triphosphate hydrolases"/>
    <property type="match status" value="1"/>
</dbReference>
<comment type="catalytic activity">
    <reaction evidence="9">
        <text>ATP + H2O = ADP + phosphate + H(+)</text>
        <dbReference type="Rhea" id="RHEA:13065"/>
        <dbReference type="ChEBI" id="CHEBI:15377"/>
        <dbReference type="ChEBI" id="CHEBI:15378"/>
        <dbReference type="ChEBI" id="CHEBI:30616"/>
        <dbReference type="ChEBI" id="CHEBI:43474"/>
        <dbReference type="ChEBI" id="CHEBI:456216"/>
    </reaction>
</comment>
<feature type="binding site" evidence="9">
    <location>
        <position position="220"/>
    </location>
    <ligand>
        <name>ATP</name>
        <dbReference type="ChEBI" id="CHEBI:30616"/>
    </ligand>
</feature>
<dbReference type="NCBIfam" id="NF000868">
    <property type="entry name" value="PRK00080.1"/>
    <property type="match status" value="1"/>
</dbReference>
<dbReference type="Proteomes" id="UP000176603">
    <property type="component" value="Unassembled WGS sequence"/>
</dbReference>
<dbReference type="Pfam" id="PF05491">
    <property type="entry name" value="WHD_RuvB"/>
    <property type="match status" value="1"/>
</dbReference>
<accession>A0A1F7ULD9</accession>
<feature type="region of interest" description="Small ATPAse domain (RuvB-S)" evidence="9">
    <location>
        <begin position="184"/>
        <end position="254"/>
    </location>
</feature>
<feature type="region of interest" description="Head domain (RuvB-H)" evidence="9">
    <location>
        <begin position="257"/>
        <end position="340"/>
    </location>
</feature>
<feature type="binding site" evidence="9">
    <location>
        <position position="317"/>
    </location>
    <ligand>
        <name>DNA</name>
        <dbReference type="ChEBI" id="CHEBI:16991"/>
    </ligand>
</feature>
<dbReference type="GO" id="GO:0009378">
    <property type="term" value="F:four-way junction helicase activity"/>
    <property type="evidence" value="ECO:0007669"/>
    <property type="project" value="InterPro"/>
</dbReference>
<comment type="subunit">
    <text evidence="9">Homohexamer. Forms an RuvA(8)-RuvB(12)-Holliday junction (HJ) complex. HJ DNA is sandwiched between 2 RuvA tetramers; dsDNA enters through RuvA and exits via RuvB. An RuvB hexamer assembles on each DNA strand where it exits the tetramer. Each RuvB hexamer is contacted by two RuvA subunits (via domain III) on 2 adjacent RuvB subunits; this complex drives branch migration. In the full resolvosome a probable DNA-RuvA(4)-RuvB(12)-RuvC(2) complex forms which resolves the HJ.</text>
</comment>